<protein>
    <recommendedName>
        <fullName evidence="3">DinB-like domain-containing protein</fullName>
    </recommendedName>
</protein>
<evidence type="ECO:0008006" key="3">
    <source>
        <dbReference type="Google" id="ProtNLM"/>
    </source>
</evidence>
<dbReference type="Proteomes" id="UP000077667">
    <property type="component" value="Chromosome"/>
</dbReference>
<dbReference type="KEGG" id="nia:A8C56_05275"/>
<keyword evidence="2" id="KW-1185">Reference proteome</keyword>
<dbReference type="Gene3D" id="1.20.120.450">
    <property type="entry name" value="dinb family like domain"/>
    <property type="match status" value="1"/>
</dbReference>
<reference evidence="1 2" key="1">
    <citation type="submission" date="2016-05" db="EMBL/GenBank/DDBJ databases">
        <title>Niabella ginsenosidivorans BS26 whole genome sequencing.</title>
        <authorList>
            <person name="Im W.T."/>
            <person name="Siddiqi M.Z."/>
        </authorList>
    </citation>
    <scope>NUCLEOTIDE SEQUENCE [LARGE SCALE GENOMIC DNA]</scope>
    <source>
        <strain evidence="1 2">BS26</strain>
    </source>
</reference>
<dbReference type="EMBL" id="CP015772">
    <property type="protein sequence ID" value="ANH83713.1"/>
    <property type="molecule type" value="Genomic_DNA"/>
</dbReference>
<gene>
    <name evidence="1" type="ORF">A8C56_05275</name>
</gene>
<accession>A0A1A9I7Z9</accession>
<dbReference type="InterPro" id="IPR034660">
    <property type="entry name" value="DinB/YfiT-like"/>
</dbReference>
<dbReference type="SUPFAM" id="SSF109854">
    <property type="entry name" value="DinB/YfiT-like putative metalloenzymes"/>
    <property type="match status" value="1"/>
</dbReference>
<dbReference type="AlphaFoldDB" id="A0A1A9I7Z9"/>
<organism evidence="1 2">
    <name type="scientific">Niabella ginsenosidivorans</name>
    <dbReference type="NCBI Taxonomy" id="1176587"/>
    <lineage>
        <taxon>Bacteria</taxon>
        <taxon>Pseudomonadati</taxon>
        <taxon>Bacteroidota</taxon>
        <taxon>Chitinophagia</taxon>
        <taxon>Chitinophagales</taxon>
        <taxon>Chitinophagaceae</taxon>
        <taxon>Niabella</taxon>
    </lineage>
</organism>
<name>A0A1A9I7Z9_9BACT</name>
<proteinExistence type="predicted"/>
<evidence type="ECO:0000313" key="2">
    <source>
        <dbReference type="Proteomes" id="UP000077667"/>
    </source>
</evidence>
<dbReference type="STRING" id="1176587.A8C56_05275"/>
<evidence type="ECO:0000313" key="1">
    <source>
        <dbReference type="EMBL" id="ANH83713.1"/>
    </source>
</evidence>
<sequence>MDQLFRESFWKNFAAAIDMFKNIISICPDATWQKEKKIFYMAYHTLLFLDYYLTIPVSSFHPLLPYTIVEPDQLPPEAIDDVFPDQFYPRNEMQTYIAAAREKCEKLIMQTPAEKFSERWIRSNEINRHGLCPAVVTDYNLLEILFYNLRHIQHHVGQLNLLLRQTANIAADWIAQSE</sequence>